<dbReference type="Proteomes" id="UP000308199">
    <property type="component" value="Unassembled WGS sequence"/>
</dbReference>
<comment type="caution">
    <text evidence="1">The sequence shown here is derived from an EMBL/GenBank/DDBJ whole genome shotgun (WGS) entry which is preliminary data.</text>
</comment>
<dbReference type="EMBL" id="SGPK01000095">
    <property type="protein sequence ID" value="THH08563.1"/>
    <property type="molecule type" value="Genomic_DNA"/>
</dbReference>
<name>A0A4V3XD65_9AGAM</name>
<organism evidence="1 2">
    <name type="scientific">Phellinidium pouzarii</name>
    <dbReference type="NCBI Taxonomy" id="167371"/>
    <lineage>
        <taxon>Eukaryota</taxon>
        <taxon>Fungi</taxon>
        <taxon>Dikarya</taxon>
        <taxon>Basidiomycota</taxon>
        <taxon>Agaricomycotina</taxon>
        <taxon>Agaricomycetes</taxon>
        <taxon>Hymenochaetales</taxon>
        <taxon>Hymenochaetaceae</taxon>
        <taxon>Phellinidium</taxon>
    </lineage>
</organism>
<proteinExistence type="predicted"/>
<protein>
    <recommendedName>
        <fullName evidence="3">BTB domain-containing protein</fullName>
    </recommendedName>
</protein>
<evidence type="ECO:0000313" key="1">
    <source>
        <dbReference type="EMBL" id="THH08563.1"/>
    </source>
</evidence>
<evidence type="ECO:0008006" key="3">
    <source>
        <dbReference type="Google" id="ProtNLM"/>
    </source>
</evidence>
<dbReference type="AlphaFoldDB" id="A0A4V3XD65"/>
<sequence>MSSTVFYNKLDVPRASRESPDRPIELEEESEILKALLDIMYPGTHFNAGVGPSFTFYKSLCMAAKKYDIPAALGLVRSLVPAAGRRFPPILVYGLMYELGWEEEMKVASTQTLGYDLLSTDLELQNQLSLCDRRAVTRLMMFHRSRRVQLIEALNFEDLGNSSFWYSVATCGHLPPALSLKGFLFLSKEMDNCPSGDSLRTRPFFFESKLLEELWTQKCSRINIYCSSNSAIINKEKLISRIVEELDKPPKTI</sequence>
<dbReference type="OrthoDB" id="3266199at2759"/>
<gene>
    <name evidence="1" type="ORF">EW145_g2625</name>
</gene>
<keyword evidence="2" id="KW-1185">Reference proteome</keyword>
<evidence type="ECO:0000313" key="2">
    <source>
        <dbReference type="Proteomes" id="UP000308199"/>
    </source>
</evidence>
<accession>A0A4V3XD65</accession>
<reference evidence="1 2" key="1">
    <citation type="submission" date="2019-02" db="EMBL/GenBank/DDBJ databases">
        <title>Genome sequencing of the rare red list fungi Phellinidium pouzarii.</title>
        <authorList>
            <person name="Buettner E."/>
            <person name="Kellner H."/>
        </authorList>
    </citation>
    <scope>NUCLEOTIDE SEQUENCE [LARGE SCALE GENOMIC DNA]</scope>
    <source>
        <strain evidence="1 2">DSM 108285</strain>
    </source>
</reference>